<keyword evidence="9" id="KW-0520">NAD</keyword>
<dbReference type="PRINTS" id="PR00081">
    <property type="entry name" value="GDHRDH"/>
</dbReference>
<evidence type="ECO:0000256" key="21">
    <source>
        <dbReference type="ARBA" id="ARBA00077835"/>
    </source>
</evidence>
<comment type="pathway">
    <text evidence="13">Steroid biosynthesis; estrogen biosynthesis.</text>
</comment>
<dbReference type="PROSITE" id="PS00061">
    <property type="entry name" value="ADH_SHORT"/>
    <property type="match status" value="1"/>
</dbReference>
<comment type="similarity">
    <text evidence="3">Belongs to the short-chain dehydrogenases/reductases (SDR) family.</text>
</comment>
<dbReference type="InterPro" id="IPR036291">
    <property type="entry name" value="NAD(P)-bd_dom_sf"/>
</dbReference>
<sequence length="254" mass="26874">MTSAGLLAGRLALVTGAASGIGRSVCQVFAREGAKVAAVDVQASGLQETLKLLKSSSPGDHHAFPTDISLPQSVAEMIDQVSKQFQDVPTVAVNSAGIVRDNLLLRSTDEDFDKVIDVNLKGTYLVMKAVAQVMMTKHVECGSIINIASIVGKYGNIGQCNYAASKAGVEGLSKSAAKELSRFNIRVNSVLPGFIDTPMTQNVPEKLLQHVTKLIPMQRLGTPEDVAEVCLFLASKRSGYVNGASIEVSGGLRM</sequence>
<evidence type="ECO:0000256" key="2">
    <source>
        <dbReference type="ARBA" id="ARBA00005194"/>
    </source>
</evidence>
<dbReference type="EC" id="1.1.1.239" evidence="19"/>
<organism evidence="28">
    <name type="scientific">Octopus bimaculoides</name>
    <name type="common">California two-spotted octopus</name>
    <dbReference type="NCBI Taxonomy" id="37653"/>
    <lineage>
        <taxon>Eukaryota</taxon>
        <taxon>Metazoa</taxon>
        <taxon>Spiralia</taxon>
        <taxon>Lophotrochozoa</taxon>
        <taxon>Mollusca</taxon>
        <taxon>Cephalopoda</taxon>
        <taxon>Coleoidea</taxon>
        <taxon>Octopodiformes</taxon>
        <taxon>Octopoda</taxon>
        <taxon>Incirrata</taxon>
        <taxon>Octopodidae</taxon>
        <taxon>Octopus</taxon>
    </lineage>
</organism>
<dbReference type="GO" id="GO:0005759">
    <property type="term" value="C:mitochondrial matrix"/>
    <property type="evidence" value="ECO:0007669"/>
    <property type="project" value="UniProtKB-SubCell"/>
</dbReference>
<feature type="signal peptide" evidence="26">
    <location>
        <begin position="1"/>
        <end position="16"/>
    </location>
</feature>
<dbReference type="GO" id="GO:0006633">
    <property type="term" value="P:fatty acid biosynthetic process"/>
    <property type="evidence" value="ECO:0007669"/>
    <property type="project" value="UniProtKB-KW"/>
</dbReference>
<evidence type="ECO:0000256" key="20">
    <source>
        <dbReference type="ARBA" id="ARBA00070911"/>
    </source>
</evidence>
<comment type="subcellular location">
    <subcellularLocation>
        <location evidence="1">Mitochondrion matrix</location>
    </subcellularLocation>
</comment>
<evidence type="ECO:0000256" key="9">
    <source>
        <dbReference type="ARBA" id="ARBA00023027"/>
    </source>
</evidence>
<feature type="chain" id="PRO_5005582901" description="(3R)-3-hydroxyacyl-CoA dehydrogenase" evidence="26">
    <location>
        <begin position="17"/>
        <end position="254"/>
    </location>
</feature>
<evidence type="ECO:0000256" key="23">
    <source>
        <dbReference type="ARBA" id="ARBA00081936"/>
    </source>
</evidence>
<keyword evidence="5" id="KW-0444">Lipid biosynthesis</keyword>
<evidence type="ECO:0000256" key="10">
    <source>
        <dbReference type="ARBA" id="ARBA00023098"/>
    </source>
</evidence>
<evidence type="ECO:0000256" key="13">
    <source>
        <dbReference type="ARBA" id="ARBA00037929"/>
    </source>
</evidence>
<dbReference type="KEGG" id="obi:106877798"/>
<dbReference type="PANTHER" id="PTHR42760:SF83">
    <property type="entry name" value="(3R)-3-HYDROXYACYL-COA DEHYDROGENASE"/>
    <property type="match status" value="1"/>
</dbReference>
<dbReference type="PRINTS" id="PR00080">
    <property type="entry name" value="SDRFAMILY"/>
</dbReference>
<dbReference type="EMBL" id="KQ422595">
    <property type="protein sequence ID" value="KOF74613.1"/>
    <property type="molecule type" value="Genomic_DNA"/>
</dbReference>
<evidence type="ECO:0000256" key="14">
    <source>
        <dbReference type="ARBA" id="ARBA00049069"/>
    </source>
</evidence>
<keyword evidence="7" id="KW-0276">Fatty acid metabolism</keyword>
<comment type="catalytic activity">
    <reaction evidence="14">
        <text>17beta-estradiol + NAD(+) = estrone + NADH + H(+)</text>
        <dbReference type="Rhea" id="RHEA:24612"/>
        <dbReference type="ChEBI" id="CHEBI:15378"/>
        <dbReference type="ChEBI" id="CHEBI:16469"/>
        <dbReference type="ChEBI" id="CHEBI:17263"/>
        <dbReference type="ChEBI" id="CHEBI:57540"/>
        <dbReference type="ChEBI" id="CHEBI:57945"/>
        <dbReference type="EC" id="1.1.1.62"/>
    </reaction>
    <physiologicalReaction direction="left-to-right" evidence="14">
        <dbReference type="Rhea" id="RHEA:24613"/>
    </physiologicalReaction>
    <physiologicalReaction direction="right-to-left" evidence="14">
        <dbReference type="Rhea" id="RHEA:24614"/>
    </physiologicalReaction>
</comment>
<dbReference type="AlphaFoldDB" id="A0A0L8GCE7"/>
<keyword evidence="26" id="KW-0732">Signal</keyword>
<dbReference type="GO" id="GO:0047035">
    <property type="term" value="F:testosterone dehydrogenase (NAD+) activity"/>
    <property type="evidence" value="ECO:0007669"/>
    <property type="project" value="UniProtKB-EC"/>
</dbReference>
<protein>
    <recommendedName>
        <fullName evidence="20">(3R)-3-hydroxyacyl-CoA dehydrogenase</fullName>
        <ecNumber evidence="19">1.1.1.239</ecNumber>
        <ecNumber evidence="4">1.1.1.n12</ecNumber>
    </recommendedName>
    <alternativeName>
        <fullName evidence="22">17-beta-hydroxysteroid dehydrogenase 8</fullName>
    </alternativeName>
    <alternativeName>
        <fullName evidence="21">3-ketoacyl-[acyl-carrier-protein] reductase alpha subunit</fullName>
    </alternativeName>
    <alternativeName>
        <fullName evidence="24">3-oxoacyl-[acyl-carrier-protein] reductase</fullName>
    </alternativeName>
    <alternativeName>
        <fullName evidence="25">Estradiol 17-beta-dehydrogenase 8</fullName>
    </alternativeName>
    <alternativeName>
        <fullName evidence="23">Testosterone 17-beta-dehydrogenase 8</fullName>
    </alternativeName>
</protein>
<dbReference type="OMA" id="MFEVNVY"/>
<keyword evidence="6" id="KW-0597">Phosphoprotein</keyword>
<evidence type="ECO:0000259" key="27">
    <source>
        <dbReference type="SMART" id="SM00822"/>
    </source>
</evidence>
<proteinExistence type="inferred from homology"/>
<keyword evidence="11" id="KW-0496">Mitochondrion</keyword>
<evidence type="ECO:0000256" key="6">
    <source>
        <dbReference type="ARBA" id="ARBA00022553"/>
    </source>
</evidence>
<dbReference type="GO" id="GO:0004303">
    <property type="term" value="F:estradiol 17-beta-dehydrogenase [NAD(P)+] activity"/>
    <property type="evidence" value="ECO:0007669"/>
    <property type="project" value="UniProtKB-EC"/>
</dbReference>
<keyword evidence="8" id="KW-0560">Oxidoreductase</keyword>
<name>A0A0L8GCE7_OCTBM</name>
<evidence type="ECO:0000256" key="22">
    <source>
        <dbReference type="ARBA" id="ARBA00081419"/>
    </source>
</evidence>
<dbReference type="SMART" id="SM00822">
    <property type="entry name" value="PKS_KR"/>
    <property type="match status" value="1"/>
</dbReference>
<comment type="catalytic activity">
    <reaction evidence="15">
        <text>testosterone + NAD(+) = androst-4-ene-3,17-dione + NADH + H(+)</text>
        <dbReference type="Rhea" id="RHEA:14929"/>
        <dbReference type="ChEBI" id="CHEBI:15378"/>
        <dbReference type="ChEBI" id="CHEBI:16422"/>
        <dbReference type="ChEBI" id="CHEBI:17347"/>
        <dbReference type="ChEBI" id="CHEBI:57540"/>
        <dbReference type="ChEBI" id="CHEBI:57945"/>
        <dbReference type="EC" id="1.1.1.239"/>
    </reaction>
    <physiologicalReaction direction="left-to-right" evidence="15">
        <dbReference type="Rhea" id="RHEA:14930"/>
    </physiologicalReaction>
</comment>
<dbReference type="InterPro" id="IPR057326">
    <property type="entry name" value="KR_dom"/>
</dbReference>
<dbReference type="OrthoDB" id="294295at2759"/>
<evidence type="ECO:0000256" key="12">
    <source>
        <dbReference type="ARBA" id="ARBA00023160"/>
    </source>
</evidence>
<evidence type="ECO:0000256" key="7">
    <source>
        <dbReference type="ARBA" id="ARBA00022832"/>
    </source>
</evidence>
<evidence type="ECO:0000256" key="18">
    <source>
        <dbReference type="ARBA" id="ARBA00065174"/>
    </source>
</evidence>
<evidence type="ECO:0000256" key="1">
    <source>
        <dbReference type="ARBA" id="ARBA00004305"/>
    </source>
</evidence>
<dbReference type="EC" id="1.1.1.n12" evidence="4"/>
<comment type="catalytic activity">
    <reaction evidence="16">
        <text>17beta-hydroxy-5alpha-androstan-3-one + NAD(+) = 5alpha-androstan-3,17-dione + NADH + H(+)</text>
        <dbReference type="Rhea" id="RHEA:41992"/>
        <dbReference type="ChEBI" id="CHEBI:15378"/>
        <dbReference type="ChEBI" id="CHEBI:15994"/>
        <dbReference type="ChEBI" id="CHEBI:16330"/>
        <dbReference type="ChEBI" id="CHEBI:57540"/>
        <dbReference type="ChEBI" id="CHEBI:57945"/>
    </reaction>
    <physiologicalReaction direction="left-to-right" evidence="16">
        <dbReference type="Rhea" id="RHEA:41993"/>
    </physiologicalReaction>
</comment>
<dbReference type="GO" id="GO:0008210">
    <property type="term" value="P:estrogen metabolic process"/>
    <property type="evidence" value="ECO:0007669"/>
    <property type="project" value="UniProtKB-ARBA"/>
</dbReference>
<comment type="catalytic activity">
    <reaction evidence="17">
        <text>a (3R)-3-hydroxyacyl-CoA + NAD(+) = a 3-oxoacyl-CoA + NADH + H(+)</text>
        <dbReference type="Rhea" id="RHEA:32711"/>
        <dbReference type="ChEBI" id="CHEBI:15378"/>
        <dbReference type="ChEBI" id="CHEBI:57319"/>
        <dbReference type="ChEBI" id="CHEBI:57540"/>
        <dbReference type="ChEBI" id="CHEBI:57945"/>
        <dbReference type="ChEBI" id="CHEBI:90726"/>
        <dbReference type="EC" id="1.1.1.n12"/>
    </reaction>
    <physiologicalReaction direction="left-to-right" evidence="17">
        <dbReference type="Rhea" id="RHEA:32712"/>
    </physiologicalReaction>
</comment>
<reference evidence="28" key="1">
    <citation type="submission" date="2015-07" db="EMBL/GenBank/DDBJ databases">
        <title>MeaNS - Measles Nucleotide Surveillance Program.</title>
        <authorList>
            <person name="Tran T."/>
            <person name="Druce J."/>
        </authorList>
    </citation>
    <scope>NUCLEOTIDE SEQUENCE</scope>
    <source>
        <strain evidence="28">UCB-OBI-ISO-001</strain>
        <tissue evidence="28">Gonad</tissue>
    </source>
</reference>
<dbReference type="Gene3D" id="3.40.50.720">
    <property type="entry name" value="NAD(P)-binding Rossmann-like Domain"/>
    <property type="match status" value="1"/>
</dbReference>
<evidence type="ECO:0000256" key="26">
    <source>
        <dbReference type="SAM" id="SignalP"/>
    </source>
</evidence>
<evidence type="ECO:0000313" key="28">
    <source>
        <dbReference type="EMBL" id="KOF74613.1"/>
    </source>
</evidence>
<evidence type="ECO:0000256" key="11">
    <source>
        <dbReference type="ARBA" id="ARBA00023128"/>
    </source>
</evidence>
<evidence type="ECO:0000256" key="3">
    <source>
        <dbReference type="ARBA" id="ARBA00006484"/>
    </source>
</evidence>
<evidence type="ECO:0000256" key="24">
    <source>
        <dbReference type="ARBA" id="ARBA00083097"/>
    </source>
</evidence>
<gene>
    <name evidence="28" type="ORF">OCBIM_22035902mg</name>
</gene>
<evidence type="ECO:0000256" key="16">
    <source>
        <dbReference type="ARBA" id="ARBA00050435"/>
    </source>
</evidence>
<dbReference type="InterPro" id="IPR002347">
    <property type="entry name" value="SDR_fam"/>
</dbReference>
<evidence type="ECO:0000256" key="4">
    <source>
        <dbReference type="ARBA" id="ARBA00012456"/>
    </source>
</evidence>
<dbReference type="GO" id="GO:0048038">
    <property type="term" value="F:quinone binding"/>
    <property type="evidence" value="ECO:0007669"/>
    <property type="project" value="TreeGrafter"/>
</dbReference>
<evidence type="ECO:0000256" key="15">
    <source>
        <dbReference type="ARBA" id="ARBA00050232"/>
    </source>
</evidence>
<dbReference type="STRING" id="37653.A0A0L8GCE7"/>
<accession>A0A0L8GCE7</accession>
<dbReference type="InterPro" id="IPR020904">
    <property type="entry name" value="Sc_DH/Rdtase_CS"/>
</dbReference>
<keyword evidence="12" id="KW-0275">Fatty acid biosynthesis</keyword>
<evidence type="ECO:0000256" key="19">
    <source>
        <dbReference type="ARBA" id="ARBA00066822"/>
    </source>
</evidence>
<keyword evidence="10" id="KW-0443">Lipid metabolism</keyword>
<evidence type="ECO:0000256" key="5">
    <source>
        <dbReference type="ARBA" id="ARBA00022516"/>
    </source>
</evidence>
<dbReference type="SUPFAM" id="SSF51735">
    <property type="entry name" value="NAD(P)-binding Rossmann-fold domains"/>
    <property type="match status" value="1"/>
</dbReference>
<dbReference type="Pfam" id="PF13561">
    <property type="entry name" value="adh_short_C2"/>
    <property type="match status" value="1"/>
</dbReference>
<comment type="subunit">
    <text evidence="18">Heterotetramer with CBR4; contains two molecules of HSD17B8 and CBR4.</text>
</comment>
<comment type="pathway">
    <text evidence="2">Lipid metabolism; fatty acid biosynthesis.</text>
</comment>
<feature type="domain" description="Ketoreductase" evidence="27">
    <location>
        <begin position="10"/>
        <end position="188"/>
    </location>
</feature>
<evidence type="ECO:0000256" key="17">
    <source>
        <dbReference type="ARBA" id="ARBA00052680"/>
    </source>
</evidence>
<evidence type="ECO:0000256" key="8">
    <source>
        <dbReference type="ARBA" id="ARBA00023002"/>
    </source>
</evidence>
<dbReference type="FunFam" id="3.40.50.720:FF:000231">
    <property type="entry name" value="Estradiol 17-beta-dehydrogenase 8"/>
    <property type="match status" value="1"/>
</dbReference>
<evidence type="ECO:0000256" key="25">
    <source>
        <dbReference type="ARBA" id="ARBA00083258"/>
    </source>
</evidence>
<dbReference type="PANTHER" id="PTHR42760">
    <property type="entry name" value="SHORT-CHAIN DEHYDROGENASES/REDUCTASES FAMILY MEMBER"/>
    <property type="match status" value="1"/>
</dbReference>